<accession>A0A8J2NF98</accession>
<evidence type="ECO:0000313" key="2">
    <source>
        <dbReference type="Proteomes" id="UP000693738"/>
    </source>
</evidence>
<dbReference type="EMBL" id="CAJSTJ010000151">
    <property type="protein sequence ID" value="CAG7562823.1"/>
    <property type="molecule type" value="Genomic_DNA"/>
</dbReference>
<organism evidence="1 2">
    <name type="scientific">Fusarium equiseti</name>
    <name type="common">Fusarium scirpi</name>
    <dbReference type="NCBI Taxonomy" id="61235"/>
    <lineage>
        <taxon>Eukaryota</taxon>
        <taxon>Fungi</taxon>
        <taxon>Dikarya</taxon>
        <taxon>Ascomycota</taxon>
        <taxon>Pezizomycotina</taxon>
        <taxon>Sordariomycetes</taxon>
        <taxon>Hypocreomycetidae</taxon>
        <taxon>Hypocreales</taxon>
        <taxon>Nectriaceae</taxon>
        <taxon>Fusarium</taxon>
        <taxon>Fusarium incarnatum-equiseti species complex</taxon>
    </lineage>
</organism>
<evidence type="ECO:0000313" key="1">
    <source>
        <dbReference type="EMBL" id="CAG7562823.1"/>
    </source>
</evidence>
<comment type="caution">
    <text evidence="1">The sequence shown here is derived from an EMBL/GenBank/DDBJ whole genome shotgun (WGS) entry which is preliminary data.</text>
</comment>
<dbReference type="AlphaFoldDB" id="A0A8J2NF98"/>
<protein>
    <submittedName>
        <fullName evidence="1">Uncharacterized protein</fullName>
    </submittedName>
</protein>
<proteinExistence type="predicted"/>
<sequence length="374" mass="41716">METPNPIFSAWPLLLARAEGLLAGLIYLDSTATAIDHFSNPHSSNPQILRQWALLRIVRAKLDEARQRLIAAKDIMYLEGRDDTLDSFVKPTRFYEVAISGYRNVLLHTPPTTLGEVLAVCSLSHVILQSANNQIGFDFSHLEIWGNAIINHNHRQAFHSLITAICLEPQLTSQDCCSFSACLGRSHSLQPSYQEELSTISTPQEDDMANDIWGSFWDIDYTTHDFLASNSLSGGQTADCSHLVSKNTQLTSTSTPDLQGSRIIRNLTHFLEDCGELTDTLVLSSPSRPSSRGETVQLMQSEVRNLIEPLYMQRLRNDDSFKVTNSQAILSIIDSFTNLGYLQSTTEARDYMLLLGKVCAPLAYFSNRGVDSRV</sequence>
<gene>
    <name evidence="1" type="ORF">FEQUK3_LOCUS8555</name>
</gene>
<name>A0A8J2NF98_FUSEQ</name>
<dbReference type="Proteomes" id="UP000693738">
    <property type="component" value="Unassembled WGS sequence"/>
</dbReference>
<reference evidence="1" key="1">
    <citation type="submission" date="2021-05" db="EMBL/GenBank/DDBJ databases">
        <authorList>
            <person name="Khan N."/>
        </authorList>
    </citation>
    <scope>NUCLEOTIDE SEQUENCE</scope>
</reference>